<evidence type="ECO:0000313" key="2">
    <source>
        <dbReference type="EMBL" id="RAJ77610.1"/>
    </source>
</evidence>
<comment type="caution">
    <text evidence="2">The sequence shown here is derived from an EMBL/GenBank/DDBJ whole genome shotgun (WGS) entry which is preliminary data.</text>
</comment>
<sequence>MDNTLFKFEKEVQERQKLICAKYGAIYYHTPVTQLLGIATQTFAAVEWPINGLRNPIQSEQSSNWYIWAGEQFSDTADFFEPMHIFHLRDNHPKILDYLGLPPGWRFLFVGDDHYEDVWFDESLLRI</sequence>
<keyword evidence="3" id="KW-1185">Reference proteome</keyword>
<dbReference type="Pfam" id="PF24719">
    <property type="entry name" value="Imm33-like"/>
    <property type="match status" value="1"/>
</dbReference>
<dbReference type="EMBL" id="QLMA01000007">
    <property type="protein sequence ID" value="RAJ77610.1"/>
    <property type="molecule type" value="Genomic_DNA"/>
</dbReference>
<accession>A0A327VU75</accession>
<feature type="domain" description="Imm33-like" evidence="1">
    <location>
        <begin position="15"/>
        <end position="121"/>
    </location>
</feature>
<protein>
    <recommendedName>
        <fullName evidence="1">Imm33-like domain-containing protein</fullName>
    </recommendedName>
</protein>
<dbReference type="OrthoDB" id="7063432at2"/>
<reference evidence="2 3" key="1">
    <citation type="submission" date="2018-06" db="EMBL/GenBank/DDBJ databases">
        <title>Genomic Encyclopedia of Archaeal and Bacterial Type Strains, Phase II (KMG-II): from individual species to whole genera.</title>
        <authorList>
            <person name="Goeker M."/>
        </authorList>
    </citation>
    <scope>NUCLEOTIDE SEQUENCE [LARGE SCALE GENOMIC DNA]</scope>
    <source>
        <strain evidence="2 3">DSM 29821</strain>
    </source>
</reference>
<evidence type="ECO:0000259" key="1">
    <source>
        <dbReference type="Pfam" id="PF24719"/>
    </source>
</evidence>
<dbReference type="InterPro" id="IPR056509">
    <property type="entry name" value="Imm33-like"/>
</dbReference>
<gene>
    <name evidence="2" type="ORF">CLV59_107379</name>
</gene>
<dbReference type="AlphaFoldDB" id="A0A327VU75"/>
<organism evidence="2 3">
    <name type="scientific">Chitinophaga dinghuensis</name>
    <dbReference type="NCBI Taxonomy" id="1539050"/>
    <lineage>
        <taxon>Bacteria</taxon>
        <taxon>Pseudomonadati</taxon>
        <taxon>Bacteroidota</taxon>
        <taxon>Chitinophagia</taxon>
        <taxon>Chitinophagales</taxon>
        <taxon>Chitinophagaceae</taxon>
        <taxon>Chitinophaga</taxon>
    </lineage>
</organism>
<proteinExistence type="predicted"/>
<evidence type="ECO:0000313" key="3">
    <source>
        <dbReference type="Proteomes" id="UP000249819"/>
    </source>
</evidence>
<name>A0A327VU75_9BACT</name>
<dbReference type="Proteomes" id="UP000249819">
    <property type="component" value="Unassembled WGS sequence"/>
</dbReference>
<dbReference type="RefSeq" id="WP_111594183.1">
    <property type="nucleotide sequence ID" value="NZ_QLMA01000007.1"/>
</dbReference>